<evidence type="ECO:0000256" key="2">
    <source>
        <dbReference type="ARBA" id="ARBA00022840"/>
    </source>
</evidence>
<evidence type="ECO:0008006" key="9">
    <source>
        <dbReference type="Google" id="ProtNLM"/>
    </source>
</evidence>
<evidence type="ECO:0000313" key="7">
    <source>
        <dbReference type="EMBL" id="KAE9001496.1"/>
    </source>
</evidence>
<protein>
    <recommendedName>
        <fullName evidence="9">Protein kinase domain-containing protein</fullName>
    </recommendedName>
</protein>
<dbReference type="SUPFAM" id="SSF56112">
    <property type="entry name" value="Protein kinase-like (PK-like)"/>
    <property type="match status" value="1"/>
</dbReference>
<dbReference type="EMBL" id="QXFW01000858">
    <property type="protein sequence ID" value="KAE9001496.1"/>
    <property type="molecule type" value="Genomic_DNA"/>
</dbReference>
<dbReference type="GO" id="GO:0005524">
    <property type="term" value="F:ATP binding"/>
    <property type="evidence" value="ECO:0007669"/>
    <property type="project" value="UniProtKB-UniRule"/>
</dbReference>
<dbReference type="PROSITE" id="PS50003">
    <property type="entry name" value="PH_DOMAIN"/>
    <property type="match status" value="1"/>
</dbReference>
<dbReference type="Gene3D" id="2.30.29.30">
    <property type="entry name" value="Pleckstrin-homology domain (PH domain)/Phosphotyrosine-binding domain (PTB)"/>
    <property type="match status" value="2"/>
</dbReference>
<name>A0A6A3K1V2_9STRA</name>
<proteinExistence type="predicted"/>
<feature type="binding site" evidence="3">
    <location>
        <position position="501"/>
    </location>
    <ligand>
        <name>ATP</name>
        <dbReference type="ChEBI" id="CHEBI:30616"/>
    </ligand>
</feature>
<dbReference type="PROSITE" id="PS00107">
    <property type="entry name" value="PROTEIN_KINASE_ATP"/>
    <property type="match status" value="1"/>
</dbReference>
<organism evidence="7 8">
    <name type="scientific">Phytophthora fragariae</name>
    <dbReference type="NCBI Taxonomy" id="53985"/>
    <lineage>
        <taxon>Eukaryota</taxon>
        <taxon>Sar</taxon>
        <taxon>Stramenopiles</taxon>
        <taxon>Oomycota</taxon>
        <taxon>Peronosporomycetes</taxon>
        <taxon>Peronosporales</taxon>
        <taxon>Peronosporaceae</taxon>
        <taxon>Phytophthora</taxon>
    </lineage>
</organism>
<dbReference type="PROSITE" id="PS00108">
    <property type="entry name" value="PROTEIN_KINASE_ST"/>
    <property type="match status" value="1"/>
</dbReference>
<dbReference type="InterPro" id="IPR001849">
    <property type="entry name" value="PH_domain"/>
</dbReference>
<evidence type="ECO:0000259" key="6">
    <source>
        <dbReference type="PROSITE" id="PS50011"/>
    </source>
</evidence>
<accession>A0A6A3K1V2</accession>
<feature type="compositionally biased region" description="Basic and acidic residues" evidence="4">
    <location>
        <begin position="187"/>
        <end position="197"/>
    </location>
</feature>
<dbReference type="InterPro" id="IPR008271">
    <property type="entry name" value="Ser/Thr_kinase_AS"/>
</dbReference>
<evidence type="ECO:0000313" key="8">
    <source>
        <dbReference type="Proteomes" id="UP000460718"/>
    </source>
</evidence>
<feature type="region of interest" description="Disordered" evidence="4">
    <location>
        <begin position="421"/>
        <end position="441"/>
    </location>
</feature>
<dbReference type="SMART" id="SM00233">
    <property type="entry name" value="PH"/>
    <property type="match status" value="1"/>
</dbReference>
<dbReference type="InterPro" id="IPR011993">
    <property type="entry name" value="PH-like_dom_sf"/>
</dbReference>
<evidence type="ECO:0000259" key="5">
    <source>
        <dbReference type="PROSITE" id="PS50003"/>
    </source>
</evidence>
<evidence type="ECO:0000256" key="4">
    <source>
        <dbReference type="SAM" id="MobiDB-lite"/>
    </source>
</evidence>
<reference evidence="7 8" key="1">
    <citation type="submission" date="2018-09" db="EMBL/GenBank/DDBJ databases">
        <title>Genomic investigation of the strawberry pathogen Phytophthora fragariae indicates pathogenicity is determined by transcriptional variation in three key races.</title>
        <authorList>
            <person name="Adams T.M."/>
            <person name="Armitage A.D."/>
            <person name="Sobczyk M.K."/>
            <person name="Bates H.J."/>
            <person name="Dunwell J.M."/>
            <person name="Nellist C.F."/>
            <person name="Harrison R.J."/>
        </authorList>
    </citation>
    <scope>NUCLEOTIDE SEQUENCE [LARGE SCALE GENOMIC DNA]</scope>
    <source>
        <strain evidence="7 8">SCRP245</strain>
    </source>
</reference>
<dbReference type="Gene3D" id="1.10.510.10">
    <property type="entry name" value="Transferase(Phosphotransferase) domain 1"/>
    <property type="match status" value="1"/>
</dbReference>
<dbReference type="SMART" id="SM00220">
    <property type="entry name" value="S_TKc"/>
    <property type="match status" value="1"/>
</dbReference>
<feature type="domain" description="PH" evidence="5">
    <location>
        <begin position="232"/>
        <end position="382"/>
    </location>
</feature>
<keyword evidence="1 3" id="KW-0547">Nucleotide-binding</keyword>
<dbReference type="GO" id="GO:0004672">
    <property type="term" value="F:protein kinase activity"/>
    <property type="evidence" value="ECO:0007669"/>
    <property type="project" value="InterPro"/>
</dbReference>
<feature type="region of interest" description="Disordered" evidence="4">
    <location>
        <begin position="164"/>
        <end position="218"/>
    </location>
</feature>
<dbReference type="Proteomes" id="UP000460718">
    <property type="component" value="Unassembled WGS sequence"/>
</dbReference>
<gene>
    <name evidence="7" type="ORF">PF011_g13713</name>
</gene>
<dbReference type="SUPFAM" id="SSF50729">
    <property type="entry name" value="PH domain-like"/>
    <property type="match status" value="2"/>
</dbReference>
<dbReference type="Pfam" id="PF00069">
    <property type="entry name" value="Pkinase"/>
    <property type="match status" value="1"/>
</dbReference>
<feature type="region of interest" description="Disordered" evidence="4">
    <location>
        <begin position="83"/>
        <end position="141"/>
    </location>
</feature>
<feature type="compositionally biased region" description="Low complexity" evidence="4">
    <location>
        <begin position="297"/>
        <end position="312"/>
    </location>
</feature>
<dbReference type="InterPro" id="IPR011009">
    <property type="entry name" value="Kinase-like_dom_sf"/>
</dbReference>
<keyword evidence="2 3" id="KW-0067">ATP-binding</keyword>
<dbReference type="InterPro" id="IPR017441">
    <property type="entry name" value="Protein_kinase_ATP_BS"/>
</dbReference>
<dbReference type="PROSITE" id="PS50011">
    <property type="entry name" value="PROTEIN_KINASE_DOM"/>
    <property type="match status" value="1"/>
</dbReference>
<evidence type="ECO:0000256" key="3">
    <source>
        <dbReference type="PROSITE-ProRule" id="PRU10141"/>
    </source>
</evidence>
<dbReference type="AlphaFoldDB" id="A0A6A3K1V2"/>
<dbReference type="PANTHER" id="PTHR24347">
    <property type="entry name" value="SERINE/THREONINE-PROTEIN KINASE"/>
    <property type="match status" value="1"/>
</dbReference>
<evidence type="ECO:0000256" key="1">
    <source>
        <dbReference type="ARBA" id="ARBA00022741"/>
    </source>
</evidence>
<feature type="region of interest" description="Disordered" evidence="4">
    <location>
        <begin position="294"/>
        <end position="328"/>
    </location>
</feature>
<comment type="caution">
    <text evidence="7">The sequence shown here is derived from an EMBL/GenBank/DDBJ whole genome shotgun (WGS) entry which is preliminary data.</text>
</comment>
<dbReference type="InterPro" id="IPR000719">
    <property type="entry name" value="Prot_kinase_dom"/>
</dbReference>
<feature type="domain" description="Protein kinase" evidence="6">
    <location>
        <begin position="472"/>
        <end position="729"/>
    </location>
</feature>
<sequence>MPSAARARRAGASAGVTPVHPLNVTVVPARVTGDLHGDARTCSNAYQLNWTHSVHAFTLQLQQPRSLPELPGPATTATHARFFTRHPNSPPKKTTGRYFKREDRRTVMSQSQPHPSPCHEPESTPSTPAKPIDLGSPTSATESSACMASPCFSFMFASKCERNGRASSAGSSDLDELGDAPVQQLPPDHKEIPHLDLNKPSTDVTDGMASPLDNTQPLAYQGALSPRQQSGKRYHGGYLQHRVPMAVGLLKSWKRKYFRLREHGLVCYKTQDSATPLFEVKFTAHSVLVLDKSQGDRTSSSSSFSTRPSTGRQAGACADSSEKHRRTSWPIPSSGALVLVLKHVEVTGHQTPAKAVEVPVFLKAEDEADRTAWTECMRYMIEAHKRALFQANLEKGQSDEDTDELMSPAQPLTSADTAMELSAQRGSETSSKEVIKMPRRRRSSGSAVAPDLLPMLNNLVEVETFEAFSAKYLLMKEIGEGSFSIVHRAVNRMTGQVCAVKCCKISAALEEEERLLRTLSHPNVVSLEGVYERNKDLHYVVMDYLKDGDLCDLLIERQRLPEPETCRIIRQVVEGLAYLHRRCVLHRDIKPENILIHGNIVKIADFGLAKELAQPTSMLKRSCGTLEYAAPELLCGRPYGLKSDVFSLGIVMYVLLFGAFPFSVEFAAALQCMDHFPKGVDVRDMSCLSRSNVQWRTVSPLAQDALLKMLKADESERISAEDLLGHPWFDEIDDDMSGSANCNGSSPEEFELARIEDCEALGLAELLSRGFQVVKYCYKESTAPHSTSLTLNFMEECITWTARNNSILTRASSNTNESGSTENTKRGRVIPLREIKEIREGHTTEAFLSRKHLKSVPPPELCLSIVCHWRTLDLVVEAPSQREFMVRGLRRLLPSSPQ</sequence>
<dbReference type="FunFam" id="1.10.510.10:FF:001861">
    <property type="entry name" value="Hormonally up-regulated neu tumor-associated kinase-like Protein"/>
    <property type="match status" value="1"/>
</dbReference>